<dbReference type="Pfam" id="PF17660">
    <property type="entry name" value="BTRD1"/>
    <property type="match status" value="4"/>
</dbReference>
<protein>
    <submittedName>
        <fullName evidence="2">Uncharacterized protein</fullName>
    </submittedName>
</protein>
<dbReference type="PROSITE" id="PS51318">
    <property type="entry name" value="TAT"/>
    <property type="match status" value="1"/>
</dbReference>
<comment type="caution">
    <text evidence="2">The sequence shown here is derived from an EMBL/GenBank/DDBJ whole genome shotgun (WGS) entry which is preliminary data.</text>
</comment>
<gene>
    <name evidence="2" type="ORF">Afe05nite_83930</name>
</gene>
<reference evidence="2" key="1">
    <citation type="submission" date="2021-01" db="EMBL/GenBank/DDBJ databases">
        <title>Whole genome shotgun sequence of Actinoplanes ferrugineus NBRC 15555.</title>
        <authorList>
            <person name="Komaki H."/>
            <person name="Tamura T."/>
        </authorList>
    </citation>
    <scope>NUCLEOTIDE SEQUENCE</scope>
    <source>
        <strain evidence="2">NBRC 15555</strain>
    </source>
</reference>
<proteinExistence type="predicted"/>
<dbReference type="InterPro" id="IPR049511">
    <property type="entry name" value="PGH-like_rpt"/>
</dbReference>
<dbReference type="EMBL" id="BOMM01000090">
    <property type="protein sequence ID" value="GIE16553.1"/>
    <property type="molecule type" value="Genomic_DNA"/>
</dbReference>
<name>A0A919J9D5_9ACTN</name>
<organism evidence="2 3">
    <name type="scientific">Paractinoplanes ferrugineus</name>
    <dbReference type="NCBI Taxonomy" id="113564"/>
    <lineage>
        <taxon>Bacteria</taxon>
        <taxon>Bacillati</taxon>
        <taxon>Actinomycetota</taxon>
        <taxon>Actinomycetes</taxon>
        <taxon>Micromonosporales</taxon>
        <taxon>Micromonosporaceae</taxon>
        <taxon>Paractinoplanes</taxon>
    </lineage>
</organism>
<feature type="signal peptide" evidence="1">
    <location>
        <begin position="1"/>
        <end position="36"/>
    </location>
</feature>
<keyword evidence="1" id="KW-0732">Signal</keyword>
<evidence type="ECO:0000313" key="2">
    <source>
        <dbReference type="EMBL" id="GIE16553.1"/>
    </source>
</evidence>
<evidence type="ECO:0000256" key="1">
    <source>
        <dbReference type="SAM" id="SignalP"/>
    </source>
</evidence>
<feature type="chain" id="PRO_5039323185" evidence="1">
    <location>
        <begin position="37"/>
        <end position="300"/>
    </location>
</feature>
<evidence type="ECO:0000313" key="3">
    <source>
        <dbReference type="Proteomes" id="UP000598174"/>
    </source>
</evidence>
<dbReference type="Proteomes" id="UP000598174">
    <property type="component" value="Unassembled WGS sequence"/>
</dbReference>
<dbReference type="AlphaFoldDB" id="A0A919J9D5"/>
<accession>A0A919J9D5</accession>
<keyword evidence="3" id="KW-1185">Reference proteome</keyword>
<sequence>MTLDSVLSRRALLTAAGLTAGAGVAGGLLGSAPARAAAAAVNAYHGVSGATHQQRFDSLSQQGYRMVSVSVYGARSNPLYAAVWVQRGGPAWAAVHGLNSAGYQAKFNELSGAGYVALRVSATGSRTDPVFAAIFEKRPAGTWQARHGLVDGPSTSPGTLAGLMSWARTNNCIPTSLAIYGGATDRTYAATCVPNTANVQWRAHEMGDSAGYQSWFNTYTSQGMRPTAVDASDALQYAAIFTSGSVGPWVARHNQTSAQYQTEFDTQAAQGRFPISVQGGGPWSDIRYASVFAGVDVATL</sequence>
<dbReference type="InterPro" id="IPR006311">
    <property type="entry name" value="TAT_signal"/>
</dbReference>
<dbReference type="RefSeq" id="WP_203822888.1">
    <property type="nucleotide sequence ID" value="NZ_BAAABP010000053.1"/>
</dbReference>